<dbReference type="RefSeq" id="WP_253871607.1">
    <property type="nucleotide sequence ID" value="NZ_BAABHM010000003.1"/>
</dbReference>
<dbReference type="InterPro" id="IPR027417">
    <property type="entry name" value="P-loop_NTPase"/>
</dbReference>
<sequence>MRRVWVVGTSGSGKTTLARELALRHGLPHTELDALYWGPGWTPRADFLADVESAVGQDAWVIDGSYSGAGAADRIRERADTFVFVDPSRATVMRRVVTRTVRRTASRVELWNGNREPWDALFARDSVIRWAWTTYASNRRRYTAVGSDPAYAHLAYHRLRTGAERETLLAALPSL</sequence>
<name>A0ABP8WF63_9MICO</name>
<evidence type="ECO:0000313" key="2">
    <source>
        <dbReference type="Proteomes" id="UP001500843"/>
    </source>
</evidence>
<dbReference type="SUPFAM" id="SSF52540">
    <property type="entry name" value="P-loop containing nucleoside triphosphate hydrolases"/>
    <property type="match status" value="1"/>
</dbReference>
<organism evidence="1 2">
    <name type="scientific">Promicromonospora umidemergens</name>
    <dbReference type="NCBI Taxonomy" id="629679"/>
    <lineage>
        <taxon>Bacteria</taxon>
        <taxon>Bacillati</taxon>
        <taxon>Actinomycetota</taxon>
        <taxon>Actinomycetes</taxon>
        <taxon>Micrococcales</taxon>
        <taxon>Promicromonosporaceae</taxon>
        <taxon>Promicromonospora</taxon>
    </lineage>
</organism>
<evidence type="ECO:0000313" key="1">
    <source>
        <dbReference type="EMBL" id="GAA4688536.1"/>
    </source>
</evidence>
<dbReference type="InterPro" id="IPR052922">
    <property type="entry name" value="Cytidylate_Kinase-2"/>
</dbReference>
<dbReference type="Proteomes" id="UP001500843">
    <property type="component" value="Unassembled WGS sequence"/>
</dbReference>
<gene>
    <name evidence="1" type="ORF">GCM10023198_03700</name>
</gene>
<proteinExistence type="predicted"/>
<protein>
    <submittedName>
        <fullName evidence="1">AAA family ATPase</fullName>
    </submittedName>
</protein>
<dbReference type="PANTHER" id="PTHR37816:SF1">
    <property type="entry name" value="TOXIN"/>
    <property type="match status" value="1"/>
</dbReference>
<accession>A0ABP8WF63</accession>
<dbReference type="Gene3D" id="3.40.50.300">
    <property type="entry name" value="P-loop containing nucleotide triphosphate hydrolases"/>
    <property type="match status" value="1"/>
</dbReference>
<keyword evidence="2" id="KW-1185">Reference proteome</keyword>
<dbReference type="EMBL" id="BAABHM010000003">
    <property type="protein sequence ID" value="GAA4688536.1"/>
    <property type="molecule type" value="Genomic_DNA"/>
</dbReference>
<dbReference type="PANTHER" id="PTHR37816">
    <property type="entry name" value="YALI0E33011P"/>
    <property type="match status" value="1"/>
</dbReference>
<comment type="caution">
    <text evidence="1">The sequence shown here is derived from an EMBL/GenBank/DDBJ whole genome shotgun (WGS) entry which is preliminary data.</text>
</comment>
<reference evidence="2" key="1">
    <citation type="journal article" date="2019" name="Int. J. Syst. Evol. Microbiol.">
        <title>The Global Catalogue of Microorganisms (GCM) 10K type strain sequencing project: providing services to taxonomists for standard genome sequencing and annotation.</title>
        <authorList>
            <consortium name="The Broad Institute Genomics Platform"/>
            <consortium name="The Broad Institute Genome Sequencing Center for Infectious Disease"/>
            <person name="Wu L."/>
            <person name="Ma J."/>
        </authorList>
    </citation>
    <scope>NUCLEOTIDE SEQUENCE [LARGE SCALE GENOMIC DNA]</scope>
    <source>
        <strain evidence="2">JCM 17975</strain>
    </source>
</reference>